<keyword evidence="1" id="KW-1133">Transmembrane helix</keyword>
<dbReference type="InterPro" id="IPR046595">
    <property type="entry name" value="DUF6653"/>
</dbReference>
<name>A0A167LJD0_9GAMM</name>
<comment type="caution">
    <text evidence="2">The sequence shown here is derived from an EMBL/GenBank/DDBJ whole genome shotgun (WGS) entry which is preliminary data.</text>
</comment>
<keyword evidence="1" id="KW-0472">Membrane</keyword>
<organism evidence="2 3">
    <name type="scientific">Pseudoalteromonas luteoviolacea S4060-1</name>
    <dbReference type="NCBI Taxonomy" id="1365257"/>
    <lineage>
        <taxon>Bacteria</taxon>
        <taxon>Pseudomonadati</taxon>
        <taxon>Pseudomonadota</taxon>
        <taxon>Gammaproteobacteria</taxon>
        <taxon>Alteromonadales</taxon>
        <taxon>Pseudoalteromonadaceae</taxon>
        <taxon>Pseudoalteromonas</taxon>
    </lineage>
</organism>
<dbReference type="EMBL" id="AUXX01000026">
    <property type="protein sequence ID" value="KZN64643.1"/>
    <property type="molecule type" value="Genomic_DNA"/>
</dbReference>
<proteinExistence type="predicted"/>
<evidence type="ECO:0000313" key="3">
    <source>
        <dbReference type="Proteomes" id="UP000076661"/>
    </source>
</evidence>
<protein>
    <submittedName>
        <fullName evidence="2">Uncharacterized protein</fullName>
    </submittedName>
</protein>
<evidence type="ECO:0000313" key="2">
    <source>
        <dbReference type="EMBL" id="KZN64643.1"/>
    </source>
</evidence>
<dbReference type="AlphaFoldDB" id="A0A167LJD0"/>
<dbReference type="Pfam" id="PF20358">
    <property type="entry name" value="DUF6653"/>
    <property type="match status" value="1"/>
</dbReference>
<keyword evidence="1" id="KW-0812">Transmembrane</keyword>
<accession>A0A167LJD0</accession>
<dbReference type="PATRIC" id="fig|1365257.3.peg.3179"/>
<reference evidence="2 3" key="1">
    <citation type="submission" date="2013-07" db="EMBL/GenBank/DDBJ databases">
        <title>Comparative Genomic and Metabolomic Analysis of Twelve Strains of Pseudoalteromonas luteoviolacea.</title>
        <authorList>
            <person name="Vynne N.G."/>
            <person name="Mansson M."/>
            <person name="Gram L."/>
        </authorList>
    </citation>
    <scope>NUCLEOTIDE SEQUENCE [LARGE SCALE GENOMIC DNA]</scope>
    <source>
        <strain evidence="2 3">S4060-1</strain>
    </source>
</reference>
<dbReference type="Proteomes" id="UP000076661">
    <property type="component" value="Unassembled WGS sequence"/>
</dbReference>
<feature type="transmembrane region" description="Helical" evidence="1">
    <location>
        <begin position="47"/>
        <end position="64"/>
    </location>
</feature>
<sequence>MKLENFAAKYFAMSDDVWARHANPWSVWTRYSCLPLLLACLWWRDALQGWFWPLLVVLVLWIWFNPRCFKKPLTTESWASQSVLGERILIYQRDKVAAHHTPVLSVITSLLTIFTALCVAGLFFHEPISTCMGALGLILTKTWFLDRMVWIYRETTSQPLTTHT</sequence>
<gene>
    <name evidence="2" type="ORF">N478_21855</name>
</gene>
<evidence type="ECO:0000256" key="1">
    <source>
        <dbReference type="SAM" id="Phobius"/>
    </source>
</evidence>
<feature type="transmembrane region" description="Helical" evidence="1">
    <location>
        <begin position="103"/>
        <end position="124"/>
    </location>
</feature>
<dbReference type="RefSeq" id="WP_063381731.1">
    <property type="nucleotide sequence ID" value="NZ_AUXX01000026.1"/>
</dbReference>